<dbReference type="Gene3D" id="1.10.260.40">
    <property type="entry name" value="lambda repressor-like DNA-binding domains"/>
    <property type="match status" value="1"/>
</dbReference>
<accession>A0A640TR61</accession>
<proteinExistence type="predicted"/>
<name>A0A640TR61_STRNI</name>
<evidence type="ECO:0000259" key="2">
    <source>
        <dbReference type="Pfam" id="PF17765"/>
    </source>
</evidence>
<feature type="region of interest" description="Disordered" evidence="1">
    <location>
        <begin position="1"/>
        <end position="35"/>
    </location>
</feature>
<sequence length="455" mass="50723">MGAGPAESGPGRGGVDPSPGRQAAARADREDRAPLTPAQLMGLAGLLRAWRAVASERLGRQVTQQDVADACERSVRWYRDLEAGANTRLTREQCEAIGKLFLLGRDELQALLLYSMGGAVAAGPAPAFDTPTRRAVQALLDQQTNPAWLLDSKWNIIGYNDPMKTWCPWVMDPRANLMRWSLLSDEAKTVFVDWNKHAIEWLAMLRFSALQHPQDAEIGALVAEIINGDAHLRRLWEERCDVTEAREAFYYRVSLPNHNFEIIELESQTLFPAALPDCRMVIMSPLNDCDAATDASGQDMRGGEPSGRSSNGLLPGQISVTTPAEAAEYAGEGAIALPILSELMGHGCRLTYGPSTRTVIWATRQDDGRWDVAEVNPYTVIVRMPQAIHVKGASEEYKLLTRALLPIDSRDAVQRTQEMTAQLRRRIEVLEEIHRDEWETHRDRVPYTWHPVDEI</sequence>
<dbReference type="Pfam" id="PF17765">
    <property type="entry name" value="MLTR_LBD"/>
    <property type="match status" value="1"/>
</dbReference>
<dbReference type="InterPro" id="IPR041413">
    <property type="entry name" value="MLTR_LBD"/>
</dbReference>
<dbReference type="AlphaFoldDB" id="A0A640TR61"/>
<organism evidence="3 4">
    <name type="scientific">Streptomyces nigrescens</name>
    <dbReference type="NCBI Taxonomy" id="1920"/>
    <lineage>
        <taxon>Bacteria</taxon>
        <taxon>Bacillati</taxon>
        <taxon>Actinomycetota</taxon>
        <taxon>Actinomycetes</taxon>
        <taxon>Kitasatosporales</taxon>
        <taxon>Streptomycetaceae</taxon>
        <taxon>Streptomyces</taxon>
    </lineage>
</organism>
<feature type="region of interest" description="Disordered" evidence="1">
    <location>
        <begin position="293"/>
        <end position="316"/>
    </location>
</feature>
<dbReference type="GO" id="GO:0003677">
    <property type="term" value="F:DNA binding"/>
    <property type="evidence" value="ECO:0007669"/>
    <property type="project" value="InterPro"/>
</dbReference>
<reference evidence="3 4" key="1">
    <citation type="submission" date="2019-12" db="EMBL/GenBank/DDBJ databases">
        <title>Whole genome shotgun sequence of Streptomyces libani subsp. libani NBRC 13452.</title>
        <authorList>
            <person name="Ichikawa N."/>
            <person name="Kimura A."/>
            <person name="Kitahashi Y."/>
            <person name="Komaki H."/>
            <person name="Tamura T."/>
        </authorList>
    </citation>
    <scope>NUCLEOTIDE SEQUENCE [LARGE SCALE GENOMIC DNA]</scope>
    <source>
        <strain evidence="3 4">NBRC 13452</strain>
    </source>
</reference>
<dbReference type="PANTHER" id="PTHR35010">
    <property type="entry name" value="BLL4672 PROTEIN-RELATED"/>
    <property type="match status" value="1"/>
</dbReference>
<feature type="domain" description="MmyB-like transcription regulator ligand binding" evidence="2">
    <location>
        <begin position="133"/>
        <end position="292"/>
    </location>
</feature>
<dbReference type="InterPro" id="IPR010982">
    <property type="entry name" value="Lambda_DNA-bd_dom_sf"/>
</dbReference>
<dbReference type="Proteomes" id="UP000429552">
    <property type="component" value="Unassembled WGS sequence"/>
</dbReference>
<evidence type="ECO:0000256" key="1">
    <source>
        <dbReference type="SAM" id="MobiDB-lite"/>
    </source>
</evidence>
<evidence type="ECO:0000313" key="3">
    <source>
        <dbReference type="EMBL" id="GFE25734.1"/>
    </source>
</evidence>
<dbReference type="PANTHER" id="PTHR35010:SF2">
    <property type="entry name" value="BLL4672 PROTEIN"/>
    <property type="match status" value="1"/>
</dbReference>
<evidence type="ECO:0000313" key="4">
    <source>
        <dbReference type="Proteomes" id="UP000429552"/>
    </source>
</evidence>
<gene>
    <name evidence="3" type="ORF">Sliba_61870</name>
</gene>
<feature type="compositionally biased region" description="Polar residues" evidence="1">
    <location>
        <begin position="307"/>
        <end position="316"/>
    </location>
</feature>
<comment type="caution">
    <text evidence="3">The sequence shown here is derived from an EMBL/GenBank/DDBJ whole genome shotgun (WGS) entry which is preliminary data.</text>
</comment>
<dbReference type="Gene3D" id="3.30.450.180">
    <property type="match status" value="1"/>
</dbReference>
<protein>
    <recommendedName>
        <fullName evidence="2">MmyB-like transcription regulator ligand binding domain-containing protein</fullName>
    </recommendedName>
</protein>
<dbReference type="EMBL" id="BLIP01000002">
    <property type="protein sequence ID" value="GFE25734.1"/>
    <property type="molecule type" value="Genomic_DNA"/>
</dbReference>